<dbReference type="AlphaFoldDB" id="A0A934X100"/>
<protein>
    <submittedName>
        <fullName evidence="1">Four helix bundle protein</fullName>
    </submittedName>
</protein>
<dbReference type="PANTHER" id="PTHR38471">
    <property type="entry name" value="FOUR HELIX BUNDLE PROTEIN"/>
    <property type="match status" value="1"/>
</dbReference>
<evidence type="ECO:0000313" key="1">
    <source>
        <dbReference type="EMBL" id="MBK6266467.1"/>
    </source>
</evidence>
<dbReference type="InterPro" id="IPR012657">
    <property type="entry name" value="23S_rRNA-intervening_sequence"/>
</dbReference>
<comment type="caution">
    <text evidence="1">The sequence shown here is derived from an EMBL/GenBank/DDBJ whole genome shotgun (WGS) entry which is preliminary data.</text>
</comment>
<reference evidence="1" key="1">
    <citation type="submission" date="2021-01" db="EMBL/GenBank/DDBJ databases">
        <title>Marivirga aurantiaca sp. nov., isolated from intertidal surface sediments.</title>
        <authorList>
            <person name="Zhang M."/>
        </authorList>
    </citation>
    <scope>NUCLEOTIDE SEQUENCE</scope>
    <source>
        <strain evidence="1">S37H4</strain>
    </source>
</reference>
<name>A0A934X100_9BACT</name>
<dbReference type="SUPFAM" id="SSF158446">
    <property type="entry name" value="IVS-encoded protein-like"/>
    <property type="match status" value="1"/>
</dbReference>
<sequence>MKSNNVIQEKSYQFALDIIKIAQLLKKDTHFEISTQLLKAGTSIGANVEEAIGGQSRRDFFAKLAISYKESRESHYWLRLIRDSGFLELTRANEMILRCEEIMKIIGSIQKTMKEKGL</sequence>
<dbReference type="Pfam" id="PF05635">
    <property type="entry name" value="23S_rRNA_IVP"/>
    <property type="match status" value="1"/>
</dbReference>
<dbReference type="NCBIfam" id="TIGR02436">
    <property type="entry name" value="four helix bundle protein"/>
    <property type="match status" value="1"/>
</dbReference>
<dbReference type="Proteomes" id="UP000611723">
    <property type="component" value="Unassembled WGS sequence"/>
</dbReference>
<keyword evidence="2" id="KW-1185">Reference proteome</keyword>
<dbReference type="EMBL" id="JAEQBW010000008">
    <property type="protein sequence ID" value="MBK6266467.1"/>
    <property type="molecule type" value="Genomic_DNA"/>
</dbReference>
<accession>A0A934X100</accession>
<proteinExistence type="predicted"/>
<dbReference type="PANTHER" id="PTHR38471:SF2">
    <property type="entry name" value="FOUR HELIX BUNDLE PROTEIN"/>
    <property type="match status" value="1"/>
</dbReference>
<dbReference type="InterPro" id="IPR036583">
    <property type="entry name" value="23S_rRNA_IVS_sf"/>
</dbReference>
<gene>
    <name evidence="1" type="ORF">JKA74_15590</name>
</gene>
<dbReference type="PIRSF" id="PIRSF035652">
    <property type="entry name" value="CHP02436"/>
    <property type="match status" value="1"/>
</dbReference>
<organism evidence="1 2">
    <name type="scientific">Marivirga aurantiaca</name>
    <dbReference type="NCBI Taxonomy" id="2802615"/>
    <lineage>
        <taxon>Bacteria</taxon>
        <taxon>Pseudomonadati</taxon>
        <taxon>Bacteroidota</taxon>
        <taxon>Cytophagia</taxon>
        <taxon>Cytophagales</taxon>
        <taxon>Marivirgaceae</taxon>
        <taxon>Marivirga</taxon>
    </lineage>
</organism>
<dbReference type="Gene3D" id="1.20.1440.60">
    <property type="entry name" value="23S rRNA-intervening sequence"/>
    <property type="match status" value="1"/>
</dbReference>
<evidence type="ECO:0000313" key="2">
    <source>
        <dbReference type="Proteomes" id="UP000611723"/>
    </source>
</evidence>
<dbReference type="RefSeq" id="WP_201432150.1">
    <property type="nucleotide sequence ID" value="NZ_JAEQBW010000008.1"/>
</dbReference>